<keyword evidence="2" id="KW-1185">Reference proteome</keyword>
<dbReference type="AlphaFoldDB" id="A0A2T2NYC5"/>
<evidence type="ECO:0000313" key="2">
    <source>
        <dbReference type="Proteomes" id="UP000240883"/>
    </source>
</evidence>
<proteinExistence type="predicted"/>
<dbReference type="Proteomes" id="UP000240883">
    <property type="component" value="Unassembled WGS sequence"/>
</dbReference>
<reference evidence="1 2" key="1">
    <citation type="journal article" date="2018" name="Front. Microbiol.">
        <title>Genome-Wide Analysis of Corynespora cassiicola Leaf Fall Disease Putative Effectors.</title>
        <authorList>
            <person name="Lopez D."/>
            <person name="Ribeiro S."/>
            <person name="Label P."/>
            <person name="Fumanal B."/>
            <person name="Venisse J.S."/>
            <person name="Kohler A."/>
            <person name="de Oliveira R.R."/>
            <person name="Labutti K."/>
            <person name="Lipzen A."/>
            <person name="Lail K."/>
            <person name="Bauer D."/>
            <person name="Ohm R.A."/>
            <person name="Barry K.W."/>
            <person name="Spatafora J."/>
            <person name="Grigoriev I.V."/>
            <person name="Martin F.M."/>
            <person name="Pujade-Renaud V."/>
        </authorList>
    </citation>
    <scope>NUCLEOTIDE SEQUENCE [LARGE SCALE GENOMIC DNA]</scope>
    <source>
        <strain evidence="1 2">Philippines</strain>
    </source>
</reference>
<sequence>MAKPMLTSLASTSACVERFCLSVVACCALQGVHESEREKCPCPPRIAPILHFDQSCIVANPAVLVAAWWHCRLHLSSPRSFPGAYHSRLSTSPSSAHHADILEATNHLQLPPCQGHCRNLGGAQFYCHCRTVSSYRASEALATPCRRSDLHRTNTKSNAKYRLAFRTLYIPLAGHLAFTGATRAEGFRLS</sequence>
<gene>
    <name evidence="1" type="ORF">BS50DRAFT_312297</name>
</gene>
<dbReference type="PROSITE" id="PS51257">
    <property type="entry name" value="PROKAR_LIPOPROTEIN"/>
    <property type="match status" value="1"/>
</dbReference>
<protein>
    <submittedName>
        <fullName evidence="1">Uncharacterized protein</fullName>
    </submittedName>
</protein>
<name>A0A2T2NYC5_CORCC</name>
<organism evidence="1 2">
    <name type="scientific">Corynespora cassiicola Philippines</name>
    <dbReference type="NCBI Taxonomy" id="1448308"/>
    <lineage>
        <taxon>Eukaryota</taxon>
        <taxon>Fungi</taxon>
        <taxon>Dikarya</taxon>
        <taxon>Ascomycota</taxon>
        <taxon>Pezizomycotina</taxon>
        <taxon>Dothideomycetes</taxon>
        <taxon>Pleosporomycetidae</taxon>
        <taxon>Pleosporales</taxon>
        <taxon>Corynesporascaceae</taxon>
        <taxon>Corynespora</taxon>
    </lineage>
</organism>
<evidence type="ECO:0000313" key="1">
    <source>
        <dbReference type="EMBL" id="PSN70417.1"/>
    </source>
</evidence>
<accession>A0A2T2NYC5</accession>
<dbReference type="EMBL" id="KZ678132">
    <property type="protein sequence ID" value="PSN70417.1"/>
    <property type="molecule type" value="Genomic_DNA"/>
</dbReference>